<feature type="transmembrane region" description="Helical" evidence="5">
    <location>
        <begin position="44"/>
        <end position="61"/>
    </location>
</feature>
<dbReference type="AlphaFoldDB" id="Q0F2Y9"/>
<dbReference type="PANTHER" id="PTHR12714:SF24">
    <property type="entry name" value="SLR1182 PROTEIN"/>
    <property type="match status" value="1"/>
</dbReference>
<accession>Q0F2Y9</accession>
<dbReference type="InterPro" id="IPR007318">
    <property type="entry name" value="Phopholipid_MeTrfase"/>
</dbReference>
<evidence type="ECO:0000313" key="6">
    <source>
        <dbReference type="EMBL" id="EAU56152.1"/>
    </source>
</evidence>
<keyword evidence="6" id="KW-0808">Transferase</keyword>
<evidence type="ECO:0000256" key="5">
    <source>
        <dbReference type="SAM" id="Phobius"/>
    </source>
</evidence>
<dbReference type="GO" id="GO:0008168">
    <property type="term" value="F:methyltransferase activity"/>
    <property type="evidence" value="ECO:0007669"/>
    <property type="project" value="UniProtKB-KW"/>
</dbReference>
<feature type="transmembrane region" description="Helical" evidence="5">
    <location>
        <begin position="93"/>
        <end position="123"/>
    </location>
</feature>
<evidence type="ECO:0000256" key="3">
    <source>
        <dbReference type="ARBA" id="ARBA00022989"/>
    </source>
</evidence>
<dbReference type="GO" id="GO:0012505">
    <property type="term" value="C:endomembrane system"/>
    <property type="evidence" value="ECO:0007669"/>
    <property type="project" value="UniProtKB-SubCell"/>
</dbReference>
<gene>
    <name evidence="6" type="ORF">SPV1_05008</name>
</gene>
<dbReference type="InParanoid" id="Q0F2Y9"/>
<reference evidence="6 7" key="1">
    <citation type="submission" date="2006-09" db="EMBL/GenBank/DDBJ databases">
        <authorList>
            <person name="Emerson D."/>
            <person name="Ferriera S."/>
            <person name="Johnson J."/>
            <person name="Kravitz S."/>
            <person name="Halpern A."/>
            <person name="Remington K."/>
            <person name="Beeson K."/>
            <person name="Tran B."/>
            <person name="Rogers Y.-H."/>
            <person name="Friedman R."/>
            <person name="Venter J.C."/>
        </authorList>
    </citation>
    <scope>NUCLEOTIDE SEQUENCE [LARGE SCALE GENOMIC DNA]</scope>
    <source>
        <strain evidence="6 7">PV-1</strain>
    </source>
</reference>
<evidence type="ECO:0000256" key="2">
    <source>
        <dbReference type="ARBA" id="ARBA00022692"/>
    </source>
</evidence>
<dbReference type="RefSeq" id="WP_009851296.1">
    <property type="nucleotide sequence ID" value="NZ_DS022295.1"/>
</dbReference>
<comment type="subcellular location">
    <subcellularLocation>
        <location evidence="1">Endomembrane system</location>
        <topology evidence="1">Multi-pass membrane protein</topology>
    </subcellularLocation>
</comment>
<dbReference type="HOGENOM" id="CLU_065200_4_2_0"/>
<dbReference type="Proteomes" id="UP000005297">
    <property type="component" value="Unassembled WGS sequence"/>
</dbReference>
<dbReference type="Pfam" id="PF04191">
    <property type="entry name" value="PEMT"/>
    <property type="match status" value="1"/>
</dbReference>
<keyword evidence="6" id="KW-0489">Methyltransferase</keyword>
<sequence length="154" mass="17385">MYKKLKLKIPPPVVALICALLIWKLADVAPIPAIDQGSRRTIALILFAIAACIDIQALFSFRGAQTTIDPRYPHKTTAMVATGIYRFTRNPMYLSLVCLLTALTLWLNACPGLIIIAGFIFYINYFQIAAEEQALESLFGDDYLNYKARVRRWL</sequence>
<keyword evidence="3 5" id="KW-1133">Transmembrane helix</keyword>
<keyword evidence="2 5" id="KW-0812">Transmembrane</keyword>
<dbReference type="GO" id="GO:0032259">
    <property type="term" value="P:methylation"/>
    <property type="evidence" value="ECO:0007669"/>
    <property type="project" value="UniProtKB-KW"/>
</dbReference>
<dbReference type="PANTHER" id="PTHR12714">
    <property type="entry name" value="PROTEIN-S ISOPRENYLCYSTEINE O-METHYLTRANSFERASE"/>
    <property type="match status" value="1"/>
</dbReference>
<dbReference type="OrthoDB" id="9811969at2"/>
<dbReference type="eggNOG" id="COG2020">
    <property type="taxonomic scope" value="Bacteria"/>
</dbReference>
<organism evidence="6 7">
    <name type="scientific">Mariprofundus ferrooxydans PV-1</name>
    <dbReference type="NCBI Taxonomy" id="314345"/>
    <lineage>
        <taxon>Bacteria</taxon>
        <taxon>Pseudomonadati</taxon>
        <taxon>Pseudomonadota</taxon>
        <taxon>Candidatius Mariprofundia</taxon>
        <taxon>Mariprofundales</taxon>
        <taxon>Mariprofundaceae</taxon>
        <taxon>Mariprofundus</taxon>
    </lineage>
</organism>
<evidence type="ECO:0000313" key="7">
    <source>
        <dbReference type="Proteomes" id="UP000005297"/>
    </source>
</evidence>
<protein>
    <submittedName>
        <fullName evidence="6">Isoprenylcysteine carboxyl methyltransferase family protein</fullName>
    </submittedName>
</protein>
<dbReference type="EMBL" id="AATS01000001">
    <property type="protein sequence ID" value="EAU56152.1"/>
    <property type="molecule type" value="Genomic_DNA"/>
</dbReference>
<keyword evidence="4 5" id="KW-0472">Membrane</keyword>
<keyword evidence="7" id="KW-1185">Reference proteome</keyword>
<proteinExistence type="predicted"/>
<name>Q0F2Y9_9PROT</name>
<evidence type="ECO:0000256" key="1">
    <source>
        <dbReference type="ARBA" id="ARBA00004127"/>
    </source>
</evidence>
<comment type="caution">
    <text evidence="6">The sequence shown here is derived from an EMBL/GenBank/DDBJ whole genome shotgun (WGS) entry which is preliminary data.</text>
</comment>
<evidence type="ECO:0000256" key="4">
    <source>
        <dbReference type="ARBA" id="ARBA00023136"/>
    </source>
</evidence>
<dbReference type="Gene3D" id="1.20.120.1630">
    <property type="match status" value="1"/>
</dbReference>